<evidence type="ECO:0000256" key="2">
    <source>
        <dbReference type="ARBA" id="ARBA00022723"/>
    </source>
</evidence>
<evidence type="ECO:0000256" key="1">
    <source>
        <dbReference type="ARBA" id="ARBA00005613"/>
    </source>
</evidence>
<proteinExistence type="inferred from homology"/>
<protein>
    <recommendedName>
        <fullName evidence="4">Protein yippee-like</fullName>
    </recommendedName>
</protein>
<evidence type="ECO:0000259" key="5">
    <source>
        <dbReference type="PROSITE" id="PS51792"/>
    </source>
</evidence>
<comment type="similarity">
    <text evidence="1 4">Belongs to the yippee family.</text>
</comment>
<dbReference type="PANTHER" id="PTHR13848">
    <property type="entry name" value="PROTEIN YIPPEE-LIKE CG15309-RELATED"/>
    <property type="match status" value="1"/>
</dbReference>
<evidence type="ECO:0000313" key="6">
    <source>
        <dbReference type="EMBL" id="CAD8302872.1"/>
    </source>
</evidence>
<keyword evidence="2" id="KW-0479">Metal-binding</keyword>
<dbReference type="PROSITE" id="PS51792">
    <property type="entry name" value="YIPPEE"/>
    <property type="match status" value="1"/>
</dbReference>
<dbReference type="InterPro" id="IPR034751">
    <property type="entry name" value="Yippee"/>
</dbReference>
<dbReference type="GO" id="GO:0046872">
    <property type="term" value="F:metal ion binding"/>
    <property type="evidence" value="ECO:0007669"/>
    <property type="project" value="UniProtKB-KW"/>
</dbReference>
<dbReference type="InterPro" id="IPR004910">
    <property type="entry name" value="Yippee/Mis18/Cereblon"/>
</dbReference>
<dbReference type="AlphaFoldDB" id="A0A7R9VRM0"/>
<organism evidence="6">
    <name type="scientific">Chlamydomonas euryale</name>
    <dbReference type="NCBI Taxonomy" id="1486919"/>
    <lineage>
        <taxon>Eukaryota</taxon>
        <taxon>Viridiplantae</taxon>
        <taxon>Chlorophyta</taxon>
        <taxon>core chlorophytes</taxon>
        <taxon>Chlorophyceae</taxon>
        <taxon>CS clade</taxon>
        <taxon>Chlamydomonadales</taxon>
        <taxon>Chlamydomonadaceae</taxon>
        <taxon>Chlamydomonas</taxon>
    </lineage>
</organism>
<reference evidence="6" key="1">
    <citation type="submission" date="2021-01" db="EMBL/GenBank/DDBJ databases">
        <authorList>
            <person name="Corre E."/>
            <person name="Pelletier E."/>
            <person name="Niang G."/>
            <person name="Scheremetjew M."/>
            <person name="Finn R."/>
            <person name="Kale V."/>
            <person name="Holt S."/>
            <person name="Cochrane G."/>
            <person name="Meng A."/>
            <person name="Brown T."/>
            <person name="Cohen L."/>
        </authorList>
    </citation>
    <scope>NUCLEOTIDE SEQUENCE</scope>
    <source>
        <strain evidence="6">CCMP219</strain>
    </source>
</reference>
<name>A0A7R9VRM0_9CHLO</name>
<gene>
    <name evidence="6" type="ORF">CEUR00632_LOCUS16786</name>
</gene>
<sequence>MGRPFYEHLGDGHVYSCAVCRVPIVRKEALLSKAFHARSGKAYLFHHAANVFTGPQEERMMTTGMHLVSDIFCVSCCSLIGWRYDFAYEKSQKYKEDKVILERSMVVRTYHGDDAPCELDSDASDDY</sequence>
<dbReference type="EMBL" id="HBEC01036151">
    <property type="protein sequence ID" value="CAD8302872.1"/>
    <property type="molecule type" value="Transcribed_RNA"/>
</dbReference>
<dbReference type="Pfam" id="PF03226">
    <property type="entry name" value="Yippee-Mis18"/>
    <property type="match status" value="1"/>
</dbReference>
<keyword evidence="3" id="KW-0862">Zinc</keyword>
<accession>A0A7R9VRM0</accession>
<feature type="domain" description="Yippee" evidence="5">
    <location>
        <begin position="13"/>
        <end position="110"/>
    </location>
</feature>
<dbReference type="InterPro" id="IPR039058">
    <property type="entry name" value="Yippee_fam"/>
</dbReference>
<evidence type="ECO:0000256" key="3">
    <source>
        <dbReference type="ARBA" id="ARBA00022833"/>
    </source>
</evidence>
<evidence type="ECO:0000256" key="4">
    <source>
        <dbReference type="RuleBase" id="RU110713"/>
    </source>
</evidence>